<dbReference type="EMBL" id="JACCBU010000001">
    <property type="protein sequence ID" value="NYE71565.1"/>
    <property type="molecule type" value="Genomic_DNA"/>
</dbReference>
<keyword evidence="2" id="KW-1185">Reference proteome</keyword>
<comment type="caution">
    <text evidence="1">The sequence shown here is derived from an EMBL/GenBank/DDBJ whole genome shotgun (WGS) entry which is preliminary data.</text>
</comment>
<protein>
    <submittedName>
        <fullName evidence="1">Uncharacterized protein</fullName>
    </submittedName>
</protein>
<organism evidence="1 2">
    <name type="scientific">Microlunatus parietis</name>
    <dbReference type="NCBI Taxonomy" id="682979"/>
    <lineage>
        <taxon>Bacteria</taxon>
        <taxon>Bacillati</taxon>
        <taxon>Actinomycetota</taxon>
        <taxon>Actinomycetes</taxon>
        <taxon>Propionibacteriales</taxon>
        <taxon>Propionibacteriaceae</taxon>
        <taxon>Microlunatus</taxon>
    </lineage>
</organism>
<dbReference type="RefSeq" id="WP_179751803.1">
    <property type="nucleotide sequence ID" value="NZ_JACCBU010000001.1"/>
</dbReference>
<dbReference type="Proteomes" id="UP000569914">
    <property type="component" value="Unassembled WGS sequence"/>
</dbReference>
<evidence type="ECO:0000313" key="2">
    <source>
        <dbReference type="Proteomes" id="UP000569914"/>
    </source>
</evidence>
<dbReference type="AlphaFoldDB" id="A0A7Y9LCC5"/>
<gene>
    <name evidence="1" type="ORF">BKA15_002894</name>
</gene>
<sequence length="62" mass="6850">MIATPGSSTARTTACCWPEPMILHWQASREAVAFYESLGLEADRVGDYPRYPGFSLDLRGEA</sequence>
<accession>A0A7Y9LCC5</accession>
<reference evidence="1 2" key="1">
    <citation type="submission" date="2020-07" db="EMBL/GenBank/DDBJ databases">
        <title>Sequencing the genomes of 1000 actinobacteria strains.</title>
        <authorList>
            <person name="Klenk H.-P."/>
        </authorList>
    </citation>
    <scope>NUCLEOTIDE SEQUENCE [LARGE SCALE GENOMIC DNA]</scope>
    <source>
        <strain evidence="1 2">DSM 22083</strain>
    </source>
</reference>
<evidence type="ECO:0000313" key="1">
    <source>
        <dbReference type="EMBL" id="NYE71565.1"/>
    </source>
</evidence>
<name>A0A7Y9LCC5_9ACTN</name>
<proteinExistence type="predicted"/>